<dbReference type="OrthoDB" id="1454647at2"/>
<dbReference type="PROSITE" id="PS51257">
    <property type="entry name" value="PROKAR_LIPOPROTEIN"/>
    <property type="match status" value="1"/>
</dbReference>
<name>A0A563U7D8_9SPHI</name>
<dbReference type="AlphaFoldDB" id="A0A563U7D8"/>
<reference evidence="1 2" key="1">
    <citation type="submission" date="2019-07" db="EMBL/GenBank/DDBJ databases">
        <authorList>
            <person name="Kim J."/>
        </authorList>
    </citation>
    <scope>NUCLEOTIDE SEQUENCE [LARGE SCALE GENOMIC DNA]</scope>
    <source>
        <strain evidence="1 2">MJ1a</strain>
    </source>
</reference>
<evidence type="ECO:0000313" key="1">
    <source>
        <dbReference type="EMBL" id="TWR27258.1"/>
    </source>
</evidence>
<dbReference type="RefSeq" id="WP_146270700.1">
    <property type="nucleotide sequence ID" value="NZ_VOEI01000002.1"/>
</dbReference>
<gene>
    <name evidence="1" type="ORF">FPZ42_09555</name>
</gene>
<organism evidence="1 2">
    <name type="scientific">Mucilaginibacter achroorhodeus</name>
    <dbReference type="NCBI Taxonomy" id="2599294"/>
    <lineage>
        <taxon>Bacteria</taxon>
        <taxon>Pseudomonadati</taxon>
        <taxon>Bacteroidota</taxon>
        <taxon>Sphingobacteriia</taxon>
        <taxon>Sphingobacteriales</taxon>
        <taxon>Sphingobacteriaceae</taxon>
        <taxon>Mucilaginibacter</taxon>
    </lineage>
</organism>
<comment type="caution">
    <text evidence="1">The sequence shown here is derived from an EMBL/GenBank/DDBJ whole genome shotgun (WGS) entry which is preliminary data.</text>
</comment>
<evidence type="ECO:0000313" key="2">
    <source>
        <dbReference type="Proteomes" id="UP000318010"/>
    </source>
</evidence>
<proteinExistence type="predicted"/>
<accession>A0A563U7D8</accession>
<keyword evidence="2" id="KW-1185">Reference proteome</keyword>
<protein>
    <recommendedName>
        <fullName evidence="3">Lipoprotein</fullName>
    </recommendedName>
</protein>
<sequence>MKPTLQTILFVSIFSFTACQSPSNNSKNTDSLSADTAKVDTTSNAAGHVEKKPTATDSAKWKYHEEEDKMTSKKTYFASIEANQQLQFDFPYDGGVTASILVRKKGGENEVMLNVSKGQFNMGIDGGSLKARFDSDKAKTYSTSGPSDQSGNVMFISSAGGFIKNLKTHKKLLIETEFYNEGSRQMEFDIADFKWDH</sequence>
<dbReference type="EMBL" id="VOEI01000002">
    <property type="protein sequence ID" value="TWR27258.1"/>
    <property type="molecule type" value="Genomic_DNA"/>
</dbReference>
<dbReference type="Proteomes" id="UP000318010">
    <property type="component" value="Unassembled WGS sequence"/>
</dbReference>
<evidence type="ECO:0008006" key="3">
    <source>
        <dbReference type="Google" id="ProtNLM"/>
    </source>
</evidence>